<evidence type="ECO:0000256" key="1">
    <source>
        <dbReference type="SAM" id="MobiDB-lite"/>
    </source>
</evidence>
<feature type="transmembrane region" description="Helical" evidence="2">
    <location>
        <begin position="160"/>
        <end position="178"/>
    </location>
</feature>
<sequence>MDNCYVAPSSSPYDVLIYSGKRRVAVAQSSVQSSFDQRPSLTNTPEPDGALRNFRFRPPPTKEKKPSQSIPISIPQSDRSETETDTDGTWYTASTSDSKHGFIDLEAGCGTWPGLPRSVPIWRRIWGSMFRSKVEAKIQHPESCRDVDYRVRRGTPLVKFSCWLGVFFVYLGALRALIDSLGFQCAVSEKGLTGDKQVLASLITWASAILGAAAAFLIGQGYFGLRATRERMERVRQTSVTLAYAFIKTAGVPGGGHSRGELPLIVYECLALLTAYPVALLHQAQGNTCEPAVTKYCQQVAYKLKELHDGTRTIVQSPNIIYQSRMARRNPPKQHVRVEFFFELLSLHLEKEFTQHCRKTAGPSLSPQHILYNLRNHFENIVDSRYLDPGRAPIVRENIDMLALAGRECTVAITLTMPLRHCVWITMTSGWHLTWRMSFLATTCAMVMMVLAEMWSLWDPFGLGMNTFSWTLGIASEIDNMLNEFYESENKVPVREHKFMDVGNSHSDSAFTQTSATRTTRTTRTSSEELSAR</sequence>
<dbReference type="Proteomes" id="UP000315783">
    <property type="component" value="Unassembled WGS sequence"/>
</dbReference>
<reference evidence="3 4" key="1">
    <citation type="journal article" date="2019" name="Appl. Microbiol. Biotechnol.">
        <title>Genome sequence of Isaria javanica and comparative genome analysis insights into family S53 peptidase evolution in fungal entomopathogens.</title>
        <authorList>
            <person name="Lin R."/>
            <person name="Zhang X."/>
            <person name="Xin B."/>
            <person name="Zou M."/>
            <person name="Gao Y."/>
            <person name="Qin F."/>
            <person name="Hu Q."/>
            <person name="Xie B."/>
            <person name="Cheng X."/>
        </authorList>
    </citation>
    <scope>NUCLEOTIDE SEQUENCE [LARGE SCALE GENOMIC DNA]</scope>
    <source>
        <strain evidence="3 4">IJ1G</strain>
    </source>
</reference>
<dbReference type="EMBL" id="SPUK01000002">
    <property type="protein sequence ID" value="TQW00019.1"/>
    <property type="molecule type" value="Genomic_DNA"/>
</dbReference>
<name>A0A545VE76_9HYPO</name>
<feature type="region of interest" description="Disordered" evidence="1">
    <location>
        <begin position="503"/>
        <end position="533"/>
    </location>
</feature>
<feature type="transmembrane region" description="Helical" evidence="2">
    <location>
        <begin position="437"/>
        <end position="458"/>
    </location>
</feature>
<feature type="compositionally biased region" description="Low complexity" evidence="1">
    <location>
        <begin position="512"/>
        <end position="525"/>
    </location>
</feature>
<keyword evidence="2" id="KW-0472">Membrane</keyword>
<evidence type="ECO:0000313" key="3">
    <source>
        <dbReference type="EMBL" id="TQW00019.1"/>
    </source>
</evidence>
<keyword evidence="4" id="KW-1185">Reference proteome</keyword>
<feature type="transmembrane region" description="Helical" evidence="2">
    <location>
        <begin position="198"/>
        <end position="225"/>
    </location>
</feature>
<evidence type="ECO:0000313" key="4">
    <source>
        <dbReference type="Proteomes" id="UP000315783"/>
    </source>
</evidence>
<accession>A0A545VE76</accession>
<organism evidence="3 4">
    <name type="scientific">Cordyceps javanica</name>
    <dbReference type="NCBI Taxonomy" id="43265"/>
    <lineage>
        <taxon>Eukaryota</taxon>
        <taxon>Fungi</taxon>
        <taxon>Dikarya</taxon>
        <taxon>Ascomycota</taxon>
        <taxon>Pezizomycotina</taxon>
        <taxon>Sordariomycetes</taxon>
        <taxon>Hypocreomycetidae</taxon>
        <taxon>Hypocreales</taxon>
        <taxon>Cordycipitaceae</taxon>
        <taxon>Cordyceps</taxon>
    </lineage>
</organism>
<feature type="compositionally biased region" description="Low complexity" evidence="1">
    <location>
        <begin position="67"/>
        <end position="77"/>
    </location>
</feature>
<keyword evidence="2" id="KW-0812">Transmembrane</keyword>
<comment type="caution">
    <text evidence="3">The sequence shown here is derived from an EMBL/GenBank/DDBJ whole genome shotgun (WGS) entry which is preliminary data.</text>
</comment>
<feature type="compositionally biased region" description="Polar residues" evidence="1">
    <location>
        <begin position="35"/>
        <end position="45"/>
    </location>
</feature>
<protein>
    <submittedName>
        <fullName evidence="3">Uncharacterized protein</fullName>
    </submittedName>
</protein>
<dbReference type="AlphaFoldDB" id="A0A545VE76"/>
<gene>
    <name evidence="3" type="ORF">IF1G_02233</name>
</gene>
<feature type="region of interest" description="Disordered" evidence="1">
    <location>
        <begin position="30"/>
        <end position="90"/>
    </location>
</feature>
<proteinExistence type="predicted"/>
<evidence type="ECO:0000256" key="2">
    <source>
        <dbReference type="SAM" id="Phobius"/>
    </source>
</evidence>
<keyword evidence="2" id="KW-1133">Transmembrane helix</keyword>